<proteinExistence type="predicted"/>
<reference evidence="1" key="2">
    <citation type="submission" date="2018-05" db="EMBL/GenBank/DDBJ databases">
        <title>OmerRS3 (Oryza meridionalis Reference Sequence Version 3).</title>
        <authorList>
            <person name="Zhang J."/>
            <person name="Kudrna D."/>
            <person name="Lee S."/>
            <person name="Talag J."/>
            <person name="Welchert J."/>
            <person name="Wing R.A."/>
        </authorList>
    </citation>
    <scope>NUCLEOTIDE SEQUENCE [LARGE SCALE GENOMIC DNA]</scope>
    <source>
        <strain evidence="1">cv. OR44</strain>
    </source>
</reference>
<protein>
    <submittedName>
        <fullName evidence="1">Uncharacterized protein</fullName>
    </submittedName>
</protein>
<dbReference type="AlphaFoldDB" id="A0A0E0DG69"/>
<evidence type="ECO:0000313" key="1">
    <source>
        <dbReference type="EnsemblPlants" id="OMERI04G15750.1"/>
    </source>
</evidence>
<name>A0A0E0DG69_9ORYZ</name>
<organism evidence="1">
    <name type="scientific">Oryza meridionalis</name>
    <dbReference type="NCBI Taxonomy" id="40149"/>
    <lineage>
        <taxon>Eukaryota</taxon>
        <taxon>Viridiplantae</taxon>
        <taxon>Streptophyta</taxon>
        <taxon>Embryophyta</taxon>
        <taxon>Tracheophyta</taxon>
        <taxon>Spermatophyta</taxon>
        <taxon>Magnoliopsida</taxon>
        <taxon>Liliopsida</taxon>
        <taxon>Poales</taxon>
        <taxon>Poaceae</taxon>
        <taxon>BOP clade</taxon>
        <taxon>Oryzoideae</taxon>
        <taxon>Oryzeae</taxon>
        <taxon>Oryzinae</taxon>
        <taxon>Oryza</taxon>
    </lineage>
</organism>
<dbReference type="Gramene" id="OMERI04G15750.1">
    <property type="protein sequence ID" value="OMERI04G15750.1"/>
    <property type="gene ID" value="OMERI04G15750"/>
</dbReference>
<dbReference type="HOGENOM" id="CLU_2871478_0_0_1"/>
<accession>A0A0E0DG69</accession>
<dbReference type="EnsemblPlants" id="OMERI04G15750.1">
    <property type="protein sequence ID" value="OMERI04G15750.1"/>
    <property type="gene ID" value="OMERI04G15750"/>
</dbReference>
<keyword evidence="2" id="KW-1185">Reference proteome</keyword>
<evidence type="ECO:0000313" key="2">
    <source>
        <dbReference type="Proteomes" id="UP000008021"/>
    </source>
</evidence>
<dbReference type="Proteomes" id="UP000008021">
    <property type="component" value="Chromosome 4"/>
</dbReference>
<reference evidence="1" key="1">
    <citation type="submission" date="2015-04" db="UniProtKB">
        <authorList>
            <consortium name="EnsemblPlants"/>
        </authorList>
    </citation>
    <scope>IDENTIFICATION</scope>
</reference>
<sequence length="64" mass="7003">MVVADLAVLLCSLHLDARESNSMFGVNRDDVVTLPPSGASSLMKLWTVHFMVQDRNSEKAKASI</sequence>